<sequence>MKSTFVLAALVLGATSGIASAGTPWINARSQFQAHRIYTGIQSGQLTYGEARGLVRGQAHVAAMRYQARADGVVTFGERLAIHSAQNVQSARIAWRRHN</sequence>
<protein>
    <recommendedName>
        <fullName evidence="4">Antifreeze protein</fullName>
    </recommendedName>
</protein>
<feature type="chain" id="PRO_5020292518" description="Antifreeze protein" evidence="1">
    <location>
        <begin position="22"/>
        <end position="99"/>
    </location>
</feature>
<evidence type="ECO:0000256" key="1">
    <source>
        <dbReference type="SAM" id="SignalP"/>
    </source>
</evidence>
<dbReference type="AlphaFoldDB" id="A0A4D7QF82"/>
<proteinExistence type="predicted"/>
<accession>A0A4D7QF82</accession>
<evidence type="ECO:0008006" key="4">
    <source>
        <dbReference type="Google" id="ProtNLM"/>
    </source>
</evidence>
<keyword evidence="1" id="KW-0732">Signal</keyword>
<name>A0A4D7QF82_9HYPH</name>
<dbReference type="RefSeq" id="WP_137099921.1">
    <property type="nucleotide sequence ID" value="NZ_CP039865.1"/>
</dbReference>
<dbReference type="EMBL" id="CP039865">
    <property type="protein sequence ID" value="QCK86590.1"/>
    <property type="molecule type" value="Genomic_DNA"/>
</dbReference>
<keyword evidence="3" id="KW-1185">Reference proteome</keyword>
<reference evidence="2 3" key="1">
    <citation type="submission" date="2019-04" db="EMBL/GenBank/DDBJ databases">
        <title>Phreatobacter aquaticus sp. nov.</title>
        <authorList>
            <person name="Choi A."/>
            <person name="Baek K."/>
        </authorList>
    </citation>
    <scope>NUCLEOTIDE SEQUENCE [LARGE SCALE GENOMIC DNA]</scope>
    <source>
        <strain evidence="2 3">NMCR1094</strain>
    </source>
</reference>
<dbReference type="OrthoDB" id="5573619at2"/>
<dbReference type="Proteomes" id="UP000298588">
    <property type="component" value="Chromosome"/>
</dbReference>
<gene>
    <name evidence="2" type="ORF">E8L99_12900</name>
</gene>
<evidence type="ECO:0000313" key="3">
    <source>
        <dbReference type="Proteomes" id="UP000298588"/>
    </source>
</evidence>
<feature type="signal peptide" evidence="1">
    <location>
        <begin position="1"/>
        <end position="21"/>
    </location>
</feature>
<organism evidence="2 3">
    <name type="scientific">Phreatobacter aquaticus</name>
    <dbReference type="NCBI Taxonomy" id="2570229"/>
    <lineage>
        <taxon>Bacteria</taxon>
        <taxon>Pseudomonadati</taxon>
        <taxon>Pseudomonadota</taxon>
        <taxon>Alphaproteobacteria</taxon>
        <taxon>Hyphomicrobiales</taxon>
        <taxon>Phreatobacteraceae</taxon>
        <taxon>Phreatobacter</taxon>
    </lineage>
</organism>
<evidence type="ECO:0000313" key="2">
    <source>
        <dbReference type="EMBL" id="QCK86590.1"/>
    </source>
</evidence>
<dbReference type="KEGG" id="paqt:E8L99_12900"/>